<sequence>MAFAQTVLEVAVEWRMPEVERWAVAWLYALGSPFLRLRWSSRSRDGRFRRDGRATASVTTAVGAERAAMLGTASGAVERWAPDEGLTTVARLPNGPVRALAVLGEQIFAGGPHATFTALGMTAPPPLEPLAAITAAAIGPRGWIGCGDELGRVFLYRSGADSWDDLRPPGRAGGRVVAVAFREDTALHAVWADGSSATWAVGRPGAGQAENPQLPLPPASRITAAAWDQAGERLAVVTAGGEVLVQGCEGPPRPHPAVRAVAWLPDGRLASASLDSVLITEPRTSGDGDRPDTVDRLTGDDAFEHIAVLGSRHLITTCGVEVVQWDLARAGSEMTTIGRPTALTGQDTVTAVAAAHRGLAAVGTAHGRVRAYDGRGTVIAETTLSPAGPVYQLVPHGAGWLIAGHYGAYRWDPHAPAAAAERLSSTLCPAVAQRGGLYARAEAASVVVMRHGQEQSRLELASTVADIRFANDGTMAAIDDGGKILVRAATGGTTYFGQQEVGSRLLGFGTAGPLVHKPGGSVKVFRIGRASDPVATLPAGAWPVAVYDDHRYALADPDRGIRLGSGGPHEPAAPWAAQLAVADRRIVAAAGARVLGYDVADPEVCGTGMIRMRITAADEGHEGYEGYGLSIPDGGRIVLSTSDYPGLRTQAQSIDDLSKAVFDAGRAGELLWQAGVDLAVDTARGSLPDRPVRIELDTDSAADDLPWELLHAANAPLGWFNRPPVTIVRTVAPDRTTPHAARPAPARRPVLLVVRGTDRTGPDGRDLLESVDEAYDLIQRRTRRGYVRLSTPTPCTVETETDLAVALRRPADLLQLWAHCAPDRVQFSDPDHELSTHVVANYVAAAGPRLVVLVGCHSGALGRLLVRLGVPCVVAMRSQVYSHTVQPLVEDFTALVLEGTPVDLAFAEALHRYVLTGQPGAAAVPMLYVGVGSDLVLFPGPLQAEPLP</sequence>
<dbReference type="Pfam" id="PF12770">
    <property type="entry name" value="CHAT"/>
    <property type="match status" value="1"/>
</dbReference>
<dbReference type="InterPro" id="IPR024983">
    <property type="entry name" value="CHAT_dom"/>
</dbReference>
<protein>
    <submittedName>
        <fullName evidence="2">CHAT domain-containing protein</fullName>
    </submittedName>
</protein>
<dbReference type="Gene3D" id="2.130.10.10">
    <property type="entry name" value="YVTN repeat-like/Quinoprotein amine dehydrogenase"/>
    <property type="match status" value="1"/>
</dbReference>
<proteinExistence type="predicted"/>
<dbReference type="Proteomes" id="UP001596067">
    <property type="component" value="Unassembled WGS sequence"/>
</dbReference>
<organism evidence="2 3">
    <name type="scientific">Kitasatospora aburaviensis</name>
    <dbReference type="NCBI Taxonomy" id="67265"/>
    <lineage>
        <taxon>Bacteria</taxon>
        <taxon>Bacillati</taxon>
        <taxon>Actinomycetota</taxon>
        <taxon>Actinomycetes</taxon>
        <taxon>Kitasatosporales</taxon>
        <taxon>Streptomycetaceae</taxon>
        <taxon>Kitasatospora</taxon>
    </lineage>
</organism>
<evidence type="ECO:0000259" key="1">
    <source>
        <dbReference type="Pfam" id="PF12770"/>
    </source>
</evidence>
<evidence type="ECO:0000313" key="3">
    <source>
        <dbReference type="Proteomes" id="UP001596067"/>
    </source>
</evidence>
<dbReference type="SUPFAM" id="SSF69322">
    <property type="entry name" value="Tricorn protease domain 2"/>
    <property type="match status" value="1"/>
</dbReference>
<accession>A0ABW1EW60</accession>
<gene>
    <name evidence="2" type="ORF">ACFP0N_15330</name>
</gene>
<evidence type="ECO:0000313" key="2">
    <source>
        <dbReference type="EMBL" id="MFC5886337.1"/>
    </source>
</evidence>
<keyword evidence="3" id="KW-1185">Reference proteome</keyword>
<reference evidence="3" key="1">
    <citation type="journal article" date="2019" name="Int. J. Syst. Evol. Microbiol.">
        <title>The Global Catalogue of Microorganisms (GCM) 10K type strain sequencing project: providing services to taxonomists for standard genome sequencing and annotation.</title>
        <authorList>
            <consortium name="The Broad Institute Genomics Platform"/>
            <consortium name="The Broad Institute Genome Sequencing Center for Infectious Disease"/>
            <person name="Wu L."/>
            <person name="Ma J."/>
        </authorList>
    </citation>
    <scope>NUCLEOTIDE SEQUENCE [LARGE SCALE GENOMIC DNA]</scope>
    <source>
        <strain evidence="3">CGMCC 4.1469</strain>
    </source>
</reference>
<feature type="domain" description="CHAT" evidence="1">
    <location>
        <begin position="668"/>
        <end position="913"/>
    </location>
</feature>
<dbReference type="InterPro" id="IPR015943">
    <property type="entry name" value="WD40/YVTN_repeat-like_dom_sf"/>
</dbReference>
<name>A0ABW1EW60_9ACTN</name>
<dbReference type="RefSeq" id="WP_313761841.1">
    <property type="nucleotide sequence ID" value="NZ_BAAAVH010000101.1"/>
</dbReference>
<dbReference type="EMBL" id="JBHSOD010000016">
    <property type="protein sequence ID" value="MFC5886337.1"/>
    <property type="molecule type" value="Genomic_DNA"/>
</dbReference>
<comment type="caution">
    <text evidence="2">The sequence shown here is derived from an EMBL/GenBank/DDBJ whole genome shotgun (WGS) entry which is preliminary data.</text>
</comment>